<keyword evidence="1 2" id="KW-0238">DNA-binding</keyword>
<dbReference type="AlphaFoldDB" id="A0A444W4N8"/>
<dbReference type="GO" id="GO:0003690">
    <property type="term" value="F:double-stranded DNA binding"/>
    <property type="evidence" value="ECO:0007669"/>
    <property type="project" value="UniProtKB-UniRule"/>
</dbReference>
<comment type="caution">
    <text evidence="4">The sequence shown here is derived from an EMBL/GenBank/DDBJ whole genome shotgun (WGS) entry which is preliminary data.</text>
</comment>
<comment type="subunit">
    <text evidence="2">Homodimer. Interacts with LigD.</text>
</comment>
<dbReference type="GO" id="GO:0006303">
    <property type="term" value="P:double-strand break repair via nonhomologous end joining"/>
    <property type="evidence" value="ECO:0007669"/>
    <property type="project" value="UniProtKB-UniRule"/>
</dbReference>
<comment type="similarity">
    <text evidence="2">Belongs to the prokaryotic Ku family.</text>
</comment>
<evidence type="ECO:0000313" key="4">
    <source>
        <dbReference type="EMBL" id="RYJ40849.1"/>
    </source>
</evidence>
<comment type="function">
    <text evidence="2">With LigD forms a non-homologous end joining (NHEJ) DNA repair enzyme, which repairs dsDNA breaks with reduced fidelity. Binds linear dsDNA with 5'- and 3'- overhangs but not closed circular dsDNA nor ssDNA. Recruits and stimulates the ligase activity of LigD.</text>
</comment>
<dbReference type="PIRSF" id="PIRSF006493">
    <property type="entry name" value="Prok_Ku"/>
    <property type="match status" value="1"/>
</dbReference>
<dbReference type="InterPro" id="IPR009187">
    <property type="entry name" value="Prok_Ku"/>
</dbReference>
<keyword evidence="2" id="KW-0233">DNA recombination</keyword>
<dbReference type="Proteomes" id="UP000290433">
    <property type="component" value="Unassembled WGS sequence"/>
</dbReference>
<keyword evidence="2" id="KW-0234">DNA repair</keyword>
<reference evidence="4 5" key="1">
    <citation type="submission" date="2014-12" db="EMBL/GenBank/DDBJ databases">
        <title>Genome sequence of Flavobacterium anhuiense RCM74.</title>
        <authorList>
            <person name="Kim J.F."/>
            <person name="Song J.Y."/>
            <person name="Kwak M.-J."/>
            <person name="Lee S.-W."/>
        </authorList>
    </citation>
    <scope>NUCLEOTIDE SEQUENCE [LARGE SCALE GENOMIC DNA]</scope>
    <source>
        <strain evidence="4 5">RCM74</strain>
    </source>
</reference>
<dbReference type="Pfam" id="PF02735">
    <property type="entry name" value="Ku"/>
    <property type="match status" value="1"/>
</dbReference>
<protein>
    <recommendedName>
        <fullName evidence="2">Non-homologous end joining protein Ku</fullName>
    </recommendedName>
</protein>
<dbReference type="NCBIfam" id="TIGR02772">
    <property type="entry name" value="Ku_bact"/>
    <property type="match status" value="1"/>
</dbReference>
<evidence type="ECO:0000313" key="5">
    <source>
        <dbReference type="Proteomes" id="UP000290433"/>
    </source>
</evidence>
<evidence type="ECO:0000259" key="3">
    <source>
        <dbReference type="SMART" id="SM00559"/>
    </source>
</evidence>
<keyword evidence="2" id="KW-0227">DNA damage</keyword>
<evidence type="ECO:0000256" key="2">
    <source>
        <dbReference type="HAMAP-Rule" id="MF_01875"/>
    </source>
</evidence>
<dbReference type="HAMAP" id="MF_01875">
    <property type="entry name" value="Prokaryotic_Ku"/>
    <property type="match status" value="1"/>
</dbReference>
<dbReference type="PANTHER" id="PTHR41251">
    <property type="entry name" value="NON-HOMOLOGOUS END JOINING PROTEIN KU"/>
    <property type="match status" value="1"/>
</dbReference>
<organism evidence="4 5">
    <name type="scientific">Flavobacterium anhuiense</name>
    <dbReference type="NCBI Taxonomy" id="459526"/>
    <lineage>
        <taxon>Bacteria</taxon>
        <taxon>Pseudomonadati</taxon>
        <taxon>Bacteroidota</taxon>
        <taxon>Flavobacteriia</taxon>
        <taxon>Flavobacteriales</taxon>
        <taxon>Flavobacteriaceae</taxon>
        <taxon>Flavobacterium</taxon>
    </lineage>
</organism>
<gene>
    <name evidence="2" type="primary">ku</name>
    <name evidence="4" type="ORF">NU08_0286</name>
</gene>
<feature type="domain" description="Ku" evidence="3">
    <location>
        <begin position="60"/>
        <end position="187"/>
    </location>
</feature>
<dbReference type="PANTHER" id="PTHR41251:SF1">
    <property type="entry name" value="NON-HOMOLOGOUS END JOINING PROTEIN KU"/>
    <property type="match status" value="1"/>
</dbReference>
<sequence>MFNFKTKAMRSIWTGSVSFGLINIPIKMFSAVQESSLDMDMLDAKDHANIKFKRVNENTGKEVDFANIVKGYNLDGKYIILEDSDFEAADAIKTKTIDIESFAFEKEIQSIYYEQPYYLEPDKGAMNAYGLLRDALEASGKVGVTRFVLRNKESLAILKPYKNVIVLNRIRFEQEIRSTAELKLPPMSKKSTKEMDMAEKLIDQLTEKFDISGFKDEYTAKLLDIIKKKAKGKPQKAAPKLKVVHKQSDDLMEMLKASLENKKKKSS</sequence>
<dbReference type="EMBL" id="JUIV01000001">
    <property type="protein sequence ID" value="RYJ40849.1"/>
    <property type="molecule type" value="Genomic_DNA"/>
</dbReference>
<name>A0A444W4N8_9FLAO</name>
<dbReference type="InterPro" id="IPR016194">
    <property type="entry name" value="SPOC-like_C_dom_sf"/>
</dbReference>
<dbReference type="InterPro" id="IPR006164">
    <property type="entry name" value="DNA_bd_Ku70/Ku80"/>
</dbReference>
<evidence type="ECO:0000256" key="1">
    <source>
        <dbReference type="ARBA" id="ARBA00023125"/>
    </source>
</evidence>
<dbReference type="Gene3D" id="2.40.290.10">
    <property type="match status" value="1"/>
</dbReference>
<dbReference type="SMART" id="SM00559">
    <property type="entry name" value="Ku78"/>
    <property type="match status" value="1"/>
</dbReference>
<accession>A0A444W4N8</accession>
<proteinExistence type="inferred from homology"/>
<dbReference type="SUPFAM" id="SSF100939">
    <property type="entry name" value="SPOC domain-like"/>
    <property type="match status" value="1"/>
</dbReference>
<dbReference type="CDD" id="cd00789">
    <property type="entry name" value="KU_like"/>
    <property type="match status" value="1"/>
</dbReference>
<dbReference type="GO" id="GO:0006310">
    <property type="term" value="P:DNA recombination"/>
    <property type="evidence" value="ECO:0007669"/>
    <property type="project" value="UniProtKB-KW"/>
</dbReference>